<proteinExistence type="predicted"/>
<dbReference type="PANTHER" id="PTHR24177:SF187">
    <property type="entry name" value="ANKYRIN REPEAT PROTEIN"/>
    <property type="match status" value="1"/>
</dbReference>
<comment type="caution">
    <text evidence="6">The sequence shown here is derived from an EMBL/GenBank/DDBJ whole genome shotgun (WGS) entry which is preliminary data.</text>
</comment>
<keyword evidence="2" id="KW-0040">ANK repeat</keyword>
<evidence type="ECO:0000313" key="7">
    <source>
        <dbReference type="Proteomes" id="UP000289738"/>
    </source>
</evidence>
<evidence type="ECO:0000256" key="4">
    <source>
        <dbReference type="SAM" id="Phobius"/>
    </source>
</evidence>
<feature type="domain" description="PGG" evidence="5">
    <location>
        <begin position="1326"/>
        <end position="1436"/>
    </location>
</feature>
<dbReference type="InterPro" id="IPR036770">
    <property type="entry name" value="Ankyrin_rpt-contain_sf"/>
</dbReference>
<feature type="region of interest" description="Disordered" evidence="3">
    <location>
        <begin position="729"/>
        <end position="750"/>
    </location>
</feature>
<comment type="subcellular location">
    <subcellularLocation>
        <location evidence="1">Cell membrane</location>
        <topology evidence="1">Peripheral membrane protein</topology>
        <orientation evidence="1">Cytoplasmic side</orientation>
    </subcellularLocation>
</comment>
<feature type="transmembrane region" description="Helical" evidence="4">
    <location>
        <begin position="1335"/>
        <end position="1353"/>
    </location>
</feature>
<dbReference type="InterPro" id="IPR002110">
    <property type="entry name" value="Ankyrin_rpt"/>
</dbReference>
<dbReference type="Pfam" id="PF13962">
    <property type="entry name" value="PGG"/>
    <property type="match status" value="2"/>
</dbReference>
<feature type="transmembrane region" description="Helical" evidence="4">
    <location>
        <begin position="694"/>
        <end position="714"/>
    </location>
</feature>
<accession>A0A445C4L7</accession>
<evidence type="ECO:0000259" key="5">
    <source>
        <dbReference type="Pfam" id="PF13962"/>
    </source>
</evidence>
<sequence>MGEGGESSGAKAPCVRKTLDNYRAEKLAQETLEGKWEAVTEMYEKFPGAHTQRISDDDDNTALHVAVDLDNEKVVMELLQAIIKYEKGIKVEKKALEVKNKNGDTALQLQHQGVLQTYAGTVICKSISPKKLDSGKGRHMNNYILKRCVIGENMERKHLLRLENKKGETPFFLAALNWHKHCFAYLSCVLKQMENDVDILILMTRGSQTDKEKRKGESILHCAINRECFDLAFILASKHPFLTRYAHNGITPLHLLAKRPSAFQSTTKLSHCKQLLYHVIPVDAKKEKEKCNDEIKWLPLSNSSKKKEGNESQTDVHDEENASKYLEKHGIDQFFPPNYNTILEFIKSVYVHSFLIRLVNGFKEVRGTKQKHDDANWGFDPTEDLYNDDDLESAIRRLKEAASSSEKQEKNTCSSPSGTTRAPTDQKDDSKETPYLLAAKNGIIELRKDTECYHSTNAKNQNVLLVAVKNRQPEVVLVLKKTSEIQVWNNLVIGVDDDENTLLHLAAEGLKGVKSWQIAGSALQMMWDIKWYQYIKTIVPTHCHFRSNKDSKTAAQIFNTSHEVLIQEASQWLKDTSESCSVVAALVAGVSFATASNVPGGYDNGQAPLEGQPAFEVFAMASLVGLCFSVTGLIMFLSILTSRKVANDFQRSLPLKLLAGLSSLFVSIITMFVSFCSGHFFLVNHKYKSILFPLYAATSISVAFYAFAQFPLYLDLLRAILTTIPTTSDVEVGESSGGGAKPAVRESRREKLTKYRAGKLAERTLEGKWNKVVEMYTKYPGAQTHRIAEDNDNTALHVAVDLKKEQVVKELVEAIIKFEGAGDEEALRVQNKNGDTPLHLAASRGFTKICMYIIGESEERMHLLRLENKKGETPFFLAALNWNAHAFAYLSSVADNLLWNSNELADDTRRLVTRGTGEDINQRESILHCAINRECFDLAFIIARNYTFLTMHAHNGITPLHVLAKRPSAFKSTTKLSFLKQMLYHIMPVGKLDADKEMEKYRKEIQRLQLSNGSKKIAFSEVRGTKQKHVWSDQLLSKLMENPFQAFTGMGGEEPTHEPDEWSYFDPDEDIFKDIVGRNMENSPKPENSTSQNPSDTRGGAPTDQNDPKEGTKSGDLVLKCCDCVISNVKNTEDCERMKPMRPQLLMKCGCGRADCKSNIAAAIAVADHSTEDASDDDSKKETPYLLAAKHGIIEMVTMIQQKIPSVIHTTNAKNQNVLLVAVKNRQPQVVLELKKKSEAEVWDNLVIGVDNDDNTLLHLAAQGLKGDKSWQIAGSALQMMWDIKWYQYMKKIVPRHCHFRSNKDSKTAGQIFNTSHQELIQEASQWLKDTSESCSVVAALVAGVSFATAGNVPGGYDNGEPPLEGQPAFEVFALASLVGLCFSVTGLIMFLSILTSRKVAKDFRRSLPLKLLAGLSSLFVSIITMFVSFCSGHFFLVNHKYKSILFPLYAATSIPVAFYAFAQFPLYLDLLRAILTTVPTASDVGEVL</sequence>
<feature type="region of interest" description="Disordered" evidence="3">
    <location>
        <begin position="1078"/>
        <end position="1112"/>
    </location>
</feature>
<dbReference type="PROSITE" id="PS50297">
    <property type="entry name" value="ANK_REP_REGION"/>
    <property type="match status" value="1"/>
</dbReference>
<dbReference type="Gene3D" id="1.25.40.20">
    <property type="entry name" value="Ankyrin repeat-containing domain"/>
    <property type="match status" value="4"/>
</dbReference>
<reference evidence="6 7" key="1">
    <citation type="submission" date="2019-01" db="EMBL/GenBank/DDBJ databases">
        <title>Sequencing of cultivated peanut Arachis hypogaea provides insights into genome evolution and oil improvement.</title>
        <authorList>
            <person name="Chen X."/>
        </authorList>
    </citation>
    <scope>NUCLEOTIDE SEQUENCE [LARGE SCALE GENOMIC DNA]</scope>
    <source>
        <strain evidence="7">cv. Fuhuasheng</strain>
        <tissue evidence="6">Leaves</tissue>
    </source>
</reference>
<dbReference type="GO" id="GO:0005886">
    <property type="term" value="C:plasma membrane"/>
    <property type="evidence" value="ECO:0007669"/>
    <property type="project" value="UniProtKB-SubCell"/>
</dbReference>
<feature type="region of interest" description="Disordered" evidence="3">
    <location>
        <begin position="399"/>
        <end position="432"/>
    </location>
</feature>
<keyword evidence="4" id="KW-0812">Transmembrane</keyword>
<evidence type="ECO:0000256" key="2">
    <source>
        <dbReference type="PROSITE-ProRule" id="PRU00023"/>
    </source>
</evidence>
<dbReference type="SUPFAM" id="SSF48403">
    <property type="entry name" value="Ankyrin repeat"/>
    <property type="match status" value="3"/>
</dbReference>
<organism evidence="6 7">
    <name type="scientific">Arachis hypogaea</name>
    <name type="common">Peanut</name>
    <dbReference type="NCBI Taxonomy" id="3818"/>
    <lineage>
        <taxon>Eukaryota</taxon>
        <taxon>Viridiplantae</taxon>
        <taxon>Streptophyta</taxon>
        <taxon>Embryophyta</taxon>
        <taxon>Tracheophyta</taxon>
        <taxon>Spermatophyta</taxon>
        <taxon>Magnoliopsida</taxon>
        <taxon>eudicotyledons</taxon>
        <taxon>Gunneridae</taxon>
        <taxon>Pentapetalae</taxon>
        <taxon>rosids</taxon>
        <taxon>fabids</taxon>
        <taxon>Fabales</taxon>
        <taxon>Fabaceae</taxon>
        <taxon>Papilionoideae</taxon>
        <taxon>50 kb inversion clade</taxon>
        <taxon>dalbergioids sensu lato</taxon>
        <taxon>Dalbergieae</taxon>
        <taxon>Pterocarpus clade</taxon>
        <taxon>Arachis</taxon>
    </lineage>
</organism>
<evidence type="ECO:0000256" key="3">
    <source>
        <dbReference type="SAM" id="MobiDB-lite"/>
    </source>
</evidence>
<dbReference type="InterPro" id="IPR026961">
    <property type="entry name" value="PGG_dom"/>
</dbReference>
<feature type="transmembrane region" description="Helical" evidence="4">
    <location>
        <begin position="617"/>
        <end position="637"/>
    </location>
</feature>
<dbReference type="EMBL" id="SDMP01000007">
    <property type="protein sequence ID" value="RYR45897.1"/>
    <property type="molecule type" value="Genomic_DNA"/>
</dbReference>
<feature type="repeat" description="ANK" evidence="2">
    <location>
        <begin position="833"/>
        <end position="854"/>
    </location>
</feature>
<feature type="transmembrane region" description="Helical" evidence="4">
    <location>
        <begin position="1444"/>
        <end position="1463"/>
    </location>
</feature>
<protein>
    <recommendedName>
        <fullName evidence="5">PGG domain-containing protein</fullName>
    </recommendedName>
</protein>
<feature type="transmembrane region" description="Helical" evidence="4">
    <location>
        <begin position="1416"/>
        <end position="1438"/>
    </location>
</feature>
<dbReference type="SMART" id="SM00248">
    <property type="entry name" value="ANK"/>
    <property type="match status" value="11"/>
</dbReference>
<keyword evidence="4" id="KW-1133">Transmembrane helix</keyword>
<keyword evidence="4" id="KW-0472">Membrane</keyword>
<feature type="compositionally biased region" description="Polar residues" evidence="3">
    <location>
        <begin position="411"/>
        <end position="423"/>
    </location>
</feature>
<feature type="compositionally biased region" description="Basic and acidic residues" evidence="3">
    <location>
        <begin position="399"/>
        <end position="410"/>
    </location>
</feature>
<feature type="domain" description="PGG" evidence="5">
    <location>
        <begin position="571"/>
        <end position="681"/>
    </location>
</feature>
<dbReference type="Proteomes" id="UP000289738">
    <property type="component" value="Chromosome A07"/>
</dbReference>
<gene>
    <name evidence="6" type="ORF">Ahy_A07g031660</name>
</gene>
<feature type="transmembrane region" description="Helical" evidence="4">
    <location>
        <begin position="657"/>
        <end position="682"/>
    </location>
</feature>
<name>A0A445C4L7_ARAHY</name>
<dbReference type="STRING" id="3818.A0A445C4L7"/>
<dbReference type="PANTHER" id="PTHR24177">
    <property type="entry name" value="CASKIN"/>
    <property type="match status" value="1"/>
</dbReference>
<dbReference type="PROSITE" id="PS50088">
    <property type="entry name" value="ANK_REPEAT"/>
    <property type="match status" value="1"/>
</dbReference>
<evidence type="ECO:0000256" key="1">
    <source>
        <dbReference type="ARBA" id="ARBA00004413"/>
    </source>
</evidence>
<feature type="transmembrane region" description="Helical" evidence="4">
    <location>
        <begin position="1373"/>
        <end position="1395"/>
    </location>
</feature>
<feature type="region of interest" description="Disordered" evidence="3">
    <location>
        <begin position="1046"/>
        <end position="1065"/>
    </location>
</feature>
<dbReference type="Pfam" id="PF12796">
    <property type="entry name" value="Ank_2"/>
    <property type="match status" value="1"/>
</dbReference>
<evidence type="ECO:0000313" key="6">
    <source>
        <dbReference type="EMBL" id="RYR45897.1"/>
    </source>
</evidence>
<feature type="compositionally biased region" description="Polar residues" evidence="3">
    <location>
        <begin position="1080"/>
        <end position="1096"/>
    </location>
</feature>
<keyword evidence="7" id="KW-1185">Reference proteome</keyword>